<gene>
    <name evidence="3" type="primary">LOC139354037</name>
</gene>
<feature type="region of interest" description="Disordered" evidence="1">
    <location>
        <begin position="1"/>
        <end position="20"/>
    </location>
</feature>
<proteinExistence type="predicted"/>
<evidence type="ECO:0000313" key="2">
    <source>
        <dbReference type="Proteomes" id="UP001652628"/>
    </source>
</evidence>
<dbReference type="Proteomes" id="UP001652628">
    <property type="component" value="Chromosome 2"/>
</dbReference>
<dbReference type="GeneID" id="139354037"/>
<feature type="region of interest" description="Disordered" evidence="1">
    <location>
        <begin position="155"/>
        <end position="218"/>
    </location>
</feature>
<feature type="compositionally biased region" description="Polar residues" evidence="1">
    <location>
        <begin position="8"/>
        <end position="18"/>
    </location>
</feature>
<dbReference type="RefSeq" id="XP_070854379.1">
    <property type="nucleotide sequence ID" value="XM_070998278.1"/>
</dbReference>
<feature type="compositionally biased region" description="Polar residues" evidence="1">
    <location>
        <begin position="184"/>
        <end position="200"/>
    </location>
</feature>
<protein>
    <submittedName>
        <fullName evidence="3">Uncharacterized protein isoform X1</fullName>
    </submittedName>
</protein>
<feature type="region of interest" description="Disordered" evidence="1">
    <location>
        <begin position="109"/>
        <end position="132"/>
    </location>
</feature>
<name>A0ABM4TWM7_DROSZ</name>
<evidence type="ECO:0000256" key="1">
    <source>
        <dbReference type="SAM" id="MobiDB-lite"/>
    </source>
</evidence>
<reference evidence="3" key="1">
    <citation type="submission" date="2025-08" db="UniProtKB">
        <authorList>
            <consortium name="RefSeq"/>
        </authorList>
    </citation>
    <scope>IDENTIFICATION</scope>
</reference>
<sequence>MDALKMLQGTTHSQSAGAPSSRLRLRFHLPHWESLFTHNLSFLSLQDRNLGAVSDIYAVKEHLFCWERVQAPRELCSTSHVLVELAWKRGPQGNMRDARVYGHLILRSSKGKEGTGQKGKQRGQIRLSGLTPDKLTNSHSWAGLEAMIARADDFPSEASSDTDLHTGKRRSPVSGARAVRDSAARQNGDTSQRRNATAGSSREEEEDAVCRNGLTGKC</sequence>
<organism evidence="2 3">
    <name type="scientific">Drosophila suzukii</name>
    <name type="common">Spotted-wing drosophila fruit fly</name>
    <dbReference type="NCBI Taxonomy" id="28584"/>
    <lineage>
        <taxon>Eukaryota</taxon>
        <taxon>Metazoa</taxon>
        <taxon>Ecdysozoa</taxon>
        <taxon>Arthropoda</taxon>
        <taxon>Hexapoda</taxon>
        <taxon>Insecta</taxon>
        <taxon>Pterygota</taxon>
        <taxon>Neoptera</taxon>
        <taxon>Endopterygota</taxon>
        <taxon>Diptera</taxon>
        <taxon>Brachycera</taxon>
        <taxon>Muscomorpha</taxon>
        <taxon>Ephydroidea</taxon>
        <taxon>Drosophilidae</taxon>
        <taxon>Drosophila</taxon>
        <taxon>Sophophora</taxon>
    </lineage>
</organism>
<accession>A0ABM4TWM7</accession>
<evidence type="ECO:0000313" key="3">
    <source>
        <dbReference type="RefSeq" id="XP_070854379.1"/>
    </source>
</evidence>
<keyword evidence="2" id="KW-1185">Reference proteome</keyword>